<evidence type="ECO:0000256" key="1">
    <source>
        <dbReference type="SAM" id="Phobius"/>
    </source>
</evidence>
<dbReference type="InterPro" id="IPR016186">
    <property type="entry name" value="C-type_lectin-like/link_sf"/>
</dbReference>
<keyword evidence="3" id="KW-1185">Reference proteome</keyword>
<dbReference type="InterPro" id="IPR016187">
    <property type="entry name" value="CTDL_fold"/>
</dbReference>
<name>A0AAD5LCB0_9CRUS</name>
<sequence length="502" mass="55970">MGDTNERSCFLIFAWTVATLIFVVMLSLSFRVALPTLLGENQTSHTFDKTTQLNDGIVSIAGNTDPPVPTESTPTDSFDTRFVSRLEIENQLTPKDEELAPETTSITVDRPFVEANSSTLTTPMTSLDMEPELSLSTVHFGPFIPVFEDIPLLDEFIFKDLGDAFLLGDRSAYTIPNLEDVVPLPTDSKTAEATSTEPQQNNEVVVSADESALASTPIVEVVLLHDNPGVTFQMKQTSSGTTTITVTLPSFEVEVDEVTPEVSPTLERYEEVTNDFILKSTVPVSADKIFDAAVLPSAMVTAVITRPAPFPDFVFSKNNRPPRPVITAEKVSAQHSYDFFTEWVSYAKSVEICRQIGQRSRLLSIQAAHEERIVDAYVQSHQKEIFGYTDEFSRYIWTGGYFDLESHQPYELRWVDHPTPTEASSYRNFCPELGDVHLVIDQALSILKAQTSGASNLNPCDRRWAHVILDFSGHRIGRSCWQILGRDILSADGWKLPFICKR</sequence>
<dbReference type="EMBL" id="WJBH02000004">
    <property type="protein sequence ID" value="KAI9559598.1"/>
    <property type="molecule type" value="Genomic_DNA"/>
</dbReference>
<accession>A0AAD5LCB0</accession>
<dbReference type="AlphaFoldDB" id="A0AAD5LCB0"/>
<gene>
    <name evidence="2" type="ORF">GHT06_013603</name>
</gene>
<feature type="transmembrane region" description="Helical" evidence="1">
    <location>
        <begin position="12"/>
        <end position="34"/>
    </location>
</feature>
<keyword evidence="1" id="KW-1133">Transmembrane helix</keyword>
<evidence type="ECO:0000313" key="3">
    <source>
        <dbReference type="Proteomes" id="UP000820818"/>
    </source>
</evidence>
<organism evidence="2 3">
    <name type="scientific">Daphnia sinensis</name>
    <dbReference type="NCBI Taxonomy" id="1820382"/>
    <lineage>
        <taxon>Eukaryota</taxon>
        <taxon>Metazoa</taxon>
        <taxon>Ecdysozoa</taxon>
        <taxon>Arthropoda</taxon>
        <taxon>Crustacea</taxon>
        <taxon>Branchiopoda</taxon>
        <taxon>Diplostraca</taxon>
        <taxon>Cladocera</taxon>
        <taxon>Anomopoda</taxon>
        <taxon>Daphniidae</taxon>
        <taxon>Daphnia</taxon>
        <taxon>Daphnia similis group</taxon>
    </lineage>
</organism>
<keyword evidence="1" id="KW-0812">Transmembrane</keyword>
<dbReference type="Proteomes" id="UP000820818">
    <property type="component" value="Linkage Group LG4"/>
</dbReference>
<evidence type="ECO:0000313" key="2">
    <source>
        <dbReference type="EMBL" id="KAI9559598.1"/>
    </source>
</evidence>
<reference evidence="2 3" key="1">
    <citation type="submission" date="2022-05" db="EMBL/GenBank/DDBJ databases">
        <title>A multi-omics perspective on studying reproductive biology in Daphnia sinensis.</title>
        <authorList>
            <person name="Jia J."/>
        </authorList>
    </citation>
    <scope>NUCLEOTIDE SEQUENCE [LARGE SCALE GENOMIC DNA]</scope>
    <source>
        <strain evidence="2 3">WSL</strain>
    </source>
</reference>
<protein>
    <recommendedName>
        <fullName evidence="4">C-type lectin domain-containing protein</fullName>
    </recommendedName>
</protein>
<keyword evidence="1" id="KW-0472">Membrane</keyword>
<dbReference type="Gene3D" id="3.10.100.10">
    <property type="entry name" value="Mannose-Binding Protein A, subunit A"/>
    <property type="match status" value="1"/>
</dbReference>
<comment type="caution">
    <text evidence="2">The sequence shown here is derived from an EMBL/GenBank/DDBJ whole genome shotgun (WGS) entry which is preliminary data.</text>
</comment>
<evidence type="ECO:0008006" key="4">
    <source>
        <dbReference type="Google" id="ProtNLM"/>
    </source>
</evidence>
<dbReference type="SUPFAM" id="SSF56436">
    <property type="entry name" value="C-type lectin-like"/>
    <property type="match status" value="1"/>
</dbReference>
<proteinExistence type="predicted"/>